<comment type="caution">
    <text evidence="5">The sequence shown here is derived from an EMBL/GenBank/DDBJ whole genome shotgun (WGS) entry which is preliminary data.</text>
</comment>
<dbReference type="InterPro" id="IPR052163">
    <property type="entry name" value="DGC-Regulatory_Protein"/>
</dbReference>
<dbReference type="SUPFAM" id="SSF55073">
    <property type="entry name" value="Nucleotide cyclase"/>
    <property type="match status" value="1"/>
</dbReference>
<feature type="region of interest" description="Disordered" evidence="2">
    <location>
        <begin position="377"/>
        <end position="404"/>
    </location>
</feature>
<accession>A0A7W2FN03</accession>
<keyword evidence="3" id="KW-1133">Transmembrane helix</keyword>
<name>A0A7W2FN03_9VIBR</name>
<evidence type="ECO:0000259" key="4">
    <source>
        <dbReference type="PROSITE" id="PS50887"/>
    </source>
</evidence>
<feature type="transmembrane region" description="Helical" evidence="3">
    <location>
        <begin position="152"/>
        <end position="171"/>
    </location>
</feature>
<keyword evidence="3" id="KW-0812">Transmembrane</keyword>
<dbReference type="NCBIfam" id="TIGR00254">
    <property type="entry name" value="GGDEF"/>
    <property type="match status" value="1"/>
</dbReference>
<dbReference type="SMART" id="SM00267">
    <property type="entry name" value="GGDEF"/>
    <property type="match status" value="1"/>
</dbReference>
<dbReference type="InterPro" id="IPR043128">
    <property type="entry name" value="Rev_trsase/Diguanyl_cyclase"/>
</dbReference>
<dbReference type="PROSITE" id="PS50887">
    <property type="entry name" value="GGDEF"/>
    <property type="match status" value="1"/>
</dbReference>
<dbReference type="Gene3D" id="3.30.70.270">
    <property type="match status" value="1"/>
</dbReference>
<feature type="domain" description="GGDEF" evidence="4">
    <location>
        <begin position="220"/>
        <end position="361"/>
    </location>
</feature>
<dbReference type="InterPro" id="IPR000160">
    <property type="entry name" value="GGDEF_dom"/>
</dbReference>
<dbReference type="Pfam" id="PF00990">
    <property type="entry name" value="GGDEF"/>
    <property type="match status" value="1"/>
</dbReference>
<dbReference type="CDD" id="cd01949">
    <property type="entry name" value="GGDEF"/>
    <property type="match status" value="1"/>
</dbReference>
<dbReference type="EMBL" id="JACFYF010000001">
    <property type="protein sequence ID" value="MBA5760999.1"/>
    <property type="molecule type" value="Genomic_DNA"/>
</dbReference>
<evidence type="ECO:0000256" key="2">
    <source>
        <dbReference type="SAM" id="MobiDB-lite"/>
    </source>
</evidence>
<evidence type="ECO:0000313" key="5">
    <source>
        <dbReference type="EMBL" id="MBA5760999.1"/>
    </source>
</evidence>
<keyword evidence="3" id="KW-0472">Membrane</keyword>
<feature type="compositionally biased region" description="Basic and acidic residues" evidence="2">
    <location>
        <begin position="391"/>
        <end position="404"/>
    </location>
</feature>
<reference evidence="5 6" key="1">
    <citation type="submission" date="2020-07" db="EMBL/GenBank/DDBJ databases">
        <title>Vibrio marinisediminis sp. nov., isolated from marine sediment.</title>
        <authorList>
            <person name="Ji X."/>
        </authorList>
    </citation>
    <scope>NUCLEOTIDE SEQUENCE [LARGE SCALE GENOMIC DNA]</scope>
    <source>
        <strain evidence="5 6">404</strain>
    </source>
</reference>
<gene>
    <name evidence="5" type="ORF">H2O73_01490</name>
</gene>
<dbReference type="FunFam" id="3.30.70.270:FF:000001">
    <property type="entry name" value="Diguanylate cyclase domain protein"/>
    <property type="match status" value="1"/>
</dbReference>
<dbReference type="InterPro" id="IPR029787">
    <property type="entry name" value="Nucleotide_cyclase"/>
</dbReference>
<dbReference type="PANTHER" id="PTHR46663">
    <property type="entry name" value="DIGUANYLATE CYCLASE DGCT-RELATED"/>
    <property type="match status" value="1"/>
</dbReference>
<dbReference type="Proteomes" id="UP000571701">
    <property type="component" value="Unassembled WGS sequence"/>
</dbReference>
<sequence length="404" mass="46319">MGNFVGSHLEEMADIRATRKCKLVRLCSIISFVVLLAYGLTHFLDQEYTRASINVICCIIVGLNFWQLTRNEGLQYTDIMLTGVLMFQGLVLLFYSGQYPERLVWLFPLMISVIIINEFKVGLICSLTFCFLLLTTSLFLQTSYVISDLQSGFILSIFASCVICNTASFYYSKLLNYIQSLYKEGIEDLAYLDQLTGLANRWSFENWAKQKLTEVTNLSTTTALIFLDIDDFKEINDTYGHAVGDRVLQNFSRRLKNNIRTRDRKSNHHDYSIARFAGDEFVILLYDVRSKKDLDGILHRICHLFQDSYTGSNRVGSLTISVGVALYPQDATNLSELTRCADKAMYAAKHSGKNQYQYYQNDLLYSLEEMPSKHNVHDIKRASASHIHKPKKEDQRDREPHGIS</sequence>
<dbReference type="PANTHER" id="PTHR46663:SF3">
    <property type="entry name" value="SLL0267 PROTEIN"/>
    <property type="match status" value="1"/>
</dbReference>
<organism evidence="5 6">
    <name type="scientific">Vibrio marinisediminis</name>
    <dbReference type="NCBI Taxonomy" id="2758441"/>
    <lineage>
        <taxon>Bacteria</taxon>
        <taxon>Pseudomonadati</taxon>
        <taxon>Pseudomonadota</taxon>
        <taxon>Gammaproteobacteria</taxon>
        <taxon>Vibrionales</taxon>
        <taxon>Vibrionaceae</taxon>
        <taxon>Vibrio</taxon>
    </lineage>
</organism>
<proteinExistence type="predicted"/>
<dbReference type="AlphaFoldDB" id="A0A7W2FN03"/>
<protein>
    <submittedName>
        <fullName evidence="5">GGDEF domain-containing protein</fullName>
    </submittedName>
</protein>
<evidence type="ECO:0000256" key="1">
    <source>
        <dbReference type="ARBA" id="ARBA00001946"/>
    </source>
</evidence>
<evidence type="ECO:0000256" key="3">
    <source>
        <dbReference type="SAM" id="Phobius"/>
    </source>
</evidence>
<feature type="transmembrane region" description="Helical" evidence="3">
    <location>
        <begin position="23"/>
        <end position="44"/>
    </location>
</feature>
<feature type="transmembrane region" description="Helical" evidence="3">
    <location>
        <begin position="79"/>
        <end position="97"/>
    </location>
</feature>
<dbReference type="GO" id="GO:0003824">
    <property type="term" value="F:catalytic activity"/>
    <property type="evidence" value="ECO:0007669"/>
    <property type="project" value="UniProtKB-ARBA"/>
</dbReference>
<keyword evidence="6" id="KW-1185">Reference proteome</keyword>
<comment type="cofactor">
    <cofactor evidence="1">
        <name>Mg(2+)</name>
        <dbReference type="ChEBI" id="CHEBI:18420"/>
    </cofactor>
</comment>
<evidence type="ECO:0000313" key="6">
    <source>
        <dbReference type="Proteomes" id="UP000571701"/>
    </source>
</evidence>
<feature type="transmembrane region" description="Helical" evidence="3">
    <location>
        <begin position="103"/>
        <end position="119"/>
    </location>
</feature>